<comment type="caution">
    <text evidence="2">The sequence shown here is derived from an EMBL/GenBank/DDBJ whole genome shotgun (WGS) entry which is preliminary data.</text>
</comment>
<gene>
    <name evidence="2" type="ORF">DFH08DRAFT_998318</name>
</gene>
<evidence type="ECO:0000256" key="1">
    <source>
        <dbReference type="SAM" id="MobiDB-lite"/>
    </source>
</evidence>
<feature type="compositionally biased region" description="Basic and acidic residues" evidence="1">
    <location>
        <begin position="211"/>
        <end position="229"/>
    </location>
</feature>
<dbReference type="EMBL" id="JARIHO010000016">
    <property type="protein sequence ID" value="KAJ7348986.1"/>
    <property type="molecule type" value="Genomic_DNA"/>
</dbReference>
<feature type="region of interest" description="Disordered" evidence="1">
    <location>
        <begin position="200"/>
        <end position="327"/>
    </location>
</feature>
<evidence type="ECO:0000313" key="2">
    <source>
        <dbReference type="EMBL" id="KAJ7348986.1"/>
    </source>
</evidence>
<sequence>MVWVEPEINLDRTLNPRCNFKQDKATRGDQILGAGLSHSFLNGGQFQNTTGEPEGLLPTAVRKVRKLLLISLIPESPSGGACQWNELHPRISYASRHPVWTDEISPDGSDIHAENTIINKGNKEVPVDLIARESHVVNRLQTTGAPRFKPTPLSLQGQADSMPTQFFTGSSDFTINGGNFQEFSRRSHFINHIVVSPAAREYPQRPAGRGRQMDRNSGFKDEGSKKGKASEPPSNVNTETVARREQTKAVPTKPLDLLPRSSATEDLDGKIRQKPVRIADNPQSNRRSTAPGCESAGNSGSMGQSTTQQTEKAGKKRTQKGLQTPQR</sequence>
<proteinExistence type="predicted"/>
<protein>
    <submittedName>
        <fullName evidence="2">Uncharacterized protein</fullName>
    </submittedName>
</protein>
<keyword evidence="3" id="KW-1185">Reference proteome</keyword>
<feature type="compositionally biased region" description="Polar residues" evidence="1">
    <location>
        <begin position="296"/>
        <end position="311"/>
    </location>
</feature>
<accession>A0AAD7EU50</accession>
<reference evidence="2" key="1">
    <citation type="submission" date="2023-03" db="EMBL/GenBank/DDBJ databases">
        <title>Massive genome expansion in bonnet fungi (Mycena s.s.) driven by repeated elements and novel gene families across ecological guilds.</title>
        <authorList>
            <consortium name="Lawrence Berkeley National Laboratory"/>
            <person name="Harder C.B."/>
            <person name="Miyauchi S."/>
            <person name="Viragh M."/>
            <person name="Kuo A."/>
            <person name="Thoen E."/>
            <person name="Andreopoulos B."/>
            <person name="Lu D."/>
            <person name="Skrede I."/>
            <person name="Drula E."/>
            <person name="Henrissat B."/>
            <person name="Morin E."/>
            <person name="Kohler A."/>
            <person name="Barry K."/>
            <person name="LaButti K."/>
            <person name="Morin E."/>
            <person name="Salamov A."/>
            <person name="Lipzen A."/>
            <person name="Mereny Z."/>
            <person name="Hegedus B."/>
            <person name="Baldrian P."/>
            <person name="Stursova M."/>
            <person name="Weitz H."/>
            <person name="Taylor A."/>
            <person name="Grigoriev I.V."/>
            <person name="Nagy L.G."/>
            <person name="Martin F."/>
            <person name="Kauserud H."/>
        </authorList>
    </citation>
    <scope>NUCLEOTIDE SEQUENCE</scope>
    <source>
        <strain evidence="2">CBHHK002</strain>
    </source>
</reference>
<organism evidence="2 3">
    <name type="scientific">Mycena albidolilacea</name>
    <dbReference type="NCBI Taxonomy" id="1033008"/>
    <lineage>
        <taxon>Eukaryota</taxon>
        <taxon>Fungi</taxon>
        <taxon>Dikarya</taxon>
        <taxon>Basidiomycota</taxon>
        <taxon>Agaricomycotina</taxon>
        <taxon>Agaricomycetes</taxon>
        <taxon>Agaricomycetidae</taxon>
        <taxon>Agaricales</taxon>
        <taxon>Marasmiineae</taxon>
        <taxon>Mycenaceae</taxon>
        <taxon>Mycena</taxon>
    </lineage>
</organism>
<dbReference type="Proteomes" id="UP001218218">
    <property type="component" value="Unassembled WGS sequence"/>
</dbReference>
<dbReference type="AlphaFoldDB" id="A0AAD7EU50"/>
<evidence type="ECO:0000313" key="3">
    <source>
        <dbReference type="Proteomes" id="UP001218218"/>
    </source>
</evidence>
<name>A0AAD7EU50_9AGAR</name>